<dbReference type="InterPro" id="IPR023000">
    <property type="entry name" value="Shikimate_kinase_CS"/>
</dbReference>
<keyword evidence="7 11" id="KW-0418">Kinase</keyword>
<comment type="caution">
    <text evidence="11">Lacks conserved residue(s) required for the propagation of feature annotation.</text>
</comment>
<evidence type="ECO:0000256" key="3">
    <source>
        <dbReference type="ARBA" id="ARBA00012154"/>
    </source>
</evidence>
<feature type="binding site" evidence="11">
    <location>
        <position position="122"/>
    </location>
    <ligand>
        <name>ATP</name>
        <dbReference type="ChEBI" id="CHEBI:30616"/>
    </ligand>
</feature>
<evidence type="ECO:0000313" key="12">
    <source>
        <dbReference type="EMBL" id="KIL41177.1"/>
    </source>
</evidence>
<dbReference type="EMBL" id="JXAK01000012">
    <property type="protein sequence ID" value="KIL41177.1"/>
    <property type="molecule type" value="Genomic_DNA"/>
</dbReference>
<comment type="similarity">
    <text evidence="2 11">Belongs to the shikimate kinase family.</text>
</comment>
<evidence type="ECO:0000256" key="1">
    <source>
        <dbReference type="ARBA" id="ARBA00004842"/>
    </source>
</evidence>
<keyword evidence="11" id="KW-0460">Magnesium</keyword>
<dbReference type="Proteomes" id="UP000031967">
    <property type="component" value="Unassembled WGS sequence"/>
</dbReference>
<keyword evidence="9 11" id="KW-0057">Aromatic amino acid biosynthesis</keyword>
<accession>A0ABR5AJF7</accession>
<evidence type="ECO:0000256" key="4">
    <source>
        <dbReference type="ARBA" id="ARBA00022605"/>
    </source>
</evidence>
<evidence type="ECO:0000256" key="5">
    <source>
        <dbReference type="ARBA" id="ARBA00022679"/>
    </source>
</evidence>
<feature type="binding site" evidence="11">
    <location>
        <position position="20"/>
    </location>
    <ligand>
        <name>Mg(2+)</name>
        <dbReference type="ChEBI" id="CHEBI:18420"/>
    </ligand>
</feature>
<comment type="cofactor">
    <cofactor evidence="11">
        <name>Mg(2+)</name>
        <dbReference type="ChEBI" id="CHEBI:18420"/>
    </cofactor>
    <text evidence="11">Binds 1 Mg(2+) ion per subunit.</text>
</comment>
<evidence type="ECO:0000313" key="13">
    <source>
        <dbReference type="Proteomes" id="UP000031967"/>
    </source>
</evidence>
<keyword evidence="11" id="KW-0963">Cytoplasm</keyword>
<evidence type="ECO:0000256" key="6">
    <source>
        <dbReference type="ARBA" id="ARBA00022741"/>
    </source>
</evidence>
<dbReference type="InterPro" id="IPR000623">
    <property type="entry name" value="Shikimate_kinase/TSH1"/>
</dbReference>
<evidence type="ECO:0000256" key="7">
    <source>
        <dbReference type="ARBA" id="ARBA00022777"/>
    </source>
</evidence>
<dbReference type="InterPro" id="IPR027417">
    <property type="entry name" value="P-loop_NTPase"/>
</dbReference>
<dbReference type="PROSITE" id="PS01128">
    <property type="entry name" value="SHIKIMATE_KINASE"/>
    <property type="match status" value="1"/>
</dbReference>
<protein>
    <recommendedName>
        <fullName evidence="3 11">Shikimate kinase</fullName>
        <shortName evidence="11">SK</shortName>
        <ecNumber evidence="3 11">2.7.1.71</ecNumber>
    </recommendedName>
</protein>
<evidence type="ECO:0000256" key="9">
    <source>
        <dbReference type="ARBA" id="ARBA00023141"/>
    </source>
</evidence>
<comment type="catalytic activity">
    <reaction evidence="10 11">
        <text>shikimate + ATP = 3-phosphoshikimate + ADP + H(+)</text>
        <dbReference type="Rhea" id="RHEA:13121"/>
        <dbReference type="ChEBI" id="CHEBI:15378"/>
        <dbReference type="ChEBI" id="CHEBI:30616"/>
        <dbReference type="ChEBI" id="CHEBI:36208"/>
        <dbReference type="ChEBI" id="CHEBI:145989"/>
        <dbReference type="ChEBI" id="CHEBI:456216"/>
        <dbReference type="EC" id="2.7.1.71"/>
    </reaction>
</comment>
<evidence type="ECO:0000256" key="2">
    <source>
        <dbReference type="ARBA" id="ARBA00006997"/>
    </source>
</evidence>
<dbReference type="PANTHER" id="PTHR21087:SF16">
    <property type="entry name" value="SHIKIMATE KINASE 1, CHLOROPLASTIC"/>
    <property type="match status" value="1"/>
</dbReference>
<dbReference type="HAMAP" id="MF_00109">
    <property type="entry name" value="Shikimate_kinase"/>
    <property type="match status" value="1"/>
</dbReference>
<keyword evidence="5 11" id="KW-0808">Transferase</keyword>
<gene>
    <name evidence="11" type="primary">aroK</name>
    <name evidence="12" type="ORF">SD70_09135</name>
</gene>
<dbReference type="EC" id="2.7.1.71" evidence="3 11"/>
<feature type="binding site" evidence="11">
    <location>
        <position position="84"/>
    </location>
    <ligand>
        <name>substrate</name>
    </ligand>
</feature>
<dbReference type="Gene3D" id="3.40.50.300">
    <property type="entry name" value="P-loop containing nucleotide triphosphate hydrolases"/>
    <property type="match status" value="1"/>
</dbReference>
<evidence type="ECO:0000256" key="8">
    <source>
        <dbReference type="ARBA" id="ARBA00022840"/>
    </source>
</evidence>
<comment type="function">
    <text evidence="11">Catalyzes the specific phosphorylation of the 3-hydroxyl group of shikimic acid using ATP as a cosubstrate.</text>
</comment>
<evidence type="ECO:0000256" key="11">
    <source>
        <dbReference type="HAMAP-Rule" id="MF_00109"/>
    </source>
</evidence>
<comment type="subunit">
    <text evidence="11">Monomer.</text>
</comment>
<organism evidence="12 13">
    <name type="scientific">Gordoniibacillus kamchatkensis</name>
    <dbReference type="NCBI Taxonomy" id="1590651"/>
    <lineage>
        <taxon>Bacteria</taxon>
        <taxon>Bacillati</taxon>
        <taxon>Bacillota</taxon>
        <taxon>Bacilli</taxon>
        <taxon>Bacillales</taxon>
        <taxon>Paenibacillaceae</taxon>
        <taxon>Gordoniibacillus</taxon>
    </lineage>
</organism>
<dbReference type="GO" id="GO:0016301">
    <property type="term" value="F:kinase activity"/>
    <property type="evidence" value="ECO:0007669"/>
    <property type="project" value="UniProtKB-KW"/>
</dbReference>
<comment type="subcellular location">
    <subcellularLocation>
        <location evidence="11">Cytoplasm</location>
    </subcellularLocation>
</comment>
<keyword evidence="11" id="KW-0479">Metal-binding</keyword>
<proteinExistence type="inferred from homology"/>
<reference evidence="12 13" key="1">
    <citation type="submission" date="2014-12" db="EMBL/GenBank/DDBJ databases">
        <title>Draft genome sequence of Paenibacillus kamchatkensis strain B-2647.</title>
        <authorList>
            <person name="Karlyshev A.V."/>
            <person name="Kudryashova E.B."/>
        </authorList>
    </citation>
    <scope>NUCLEOTIDE SEQUENCE [LARGE SCALE GENOMIC DNA]</scope>
    <source>
        <strain evidence="12 13">VKM B-2647</strain>
    </source>
</reference>
<feature type="binding site" evidence="11">
    <location>
        <position position="140"/>
    </location>
    <ligand>
        <name>substrate</name>
    </ligand>
</feature>
<dbReference type="PRINTS" id="PR01100">
    <property type="entry name" value="SHIKIMTKNASE"/>
</dbReference>
<keyword evidence="13" id="KW-1185">Reference proteome</keyword>
<keyword evidence="8 11" id="KW-0067">ATP-binding</keyword>
<feature type="binding site" evidence="11">
    <location>
        <begin position="16"/>
        <end position="21"/>
    </location>
    <ligand>
        <name>ATP</name>
        <dbReference type="ChEBI" id="CHEBI:30616"/>
    </ligand>
</feature>
<dbReference type="PANTHER" id="PTHR21087">
    <property type="entry name" value="SHIKIMATE KINASE"/>
    <property type="match status" value="1"/>
</dbReference>
<sequence length="174" mass="18398">MSALTKNNIVLVGFMGTGKSTVGALTAERLGWTFADTDRWIEEKTGKTIPEIFAEQGEAAFREYESEALHELLGGKHMVLATGGGAVLAGANRACMLAGGLVVALTAPMATIIERVRGDSNRPLLQGDASERVRTLLEKRRGAYDFAHMTIDTADLEPAAVAARIVAALQAGSL</sequence>
<name>A0ABR5AJF7_9BACL</name>
<feature type="binding site" evidence="11">
    <location>
        <position position="62"/>
    </location>
    <ligand>
        <name>substrate</name>
    </ligand>
</feature>
<keyword evidence="4 11" id="KW-0028">Amino-acid biosynthesis</keyword>
<comment type="pathway">
    <text evidence="1 11">Metabolic intermediate biosynthesis; chorismate biosynthesis; chorismate from D-erythrose 4-phosphate and phosphoenolpyruvate: step 5/7.</text>
</comment>
<evidence type="ECO:0000256" key="10">
    <source>
        <dbReference type="ARBA" id="ARBA00048567"/>
    </source>
</evidence>
<dbReference type="RefSeq" id="WP_041047268.1">
    <property type="nucleotide sequence ID" value="NZ_JXAK01000012.1"/>
</dbReference>
<dbReference type="CDD" id="cd00464">
    <property type="entry name" value="SK"/>
    <property type="match status" value="1"/>
</dbReference>
<dbReference type="SUPFAM" id="SSF52540">
    <property type="entry name" value="P-loop containing nucleoside triphosphate hydrolases"/>
    <property type="match status" value="1"/>
</dbReference>
<feature type="binding site" evidence="11">
    <location>
        <position position="38"/>
    </location>
    <ligand>
        <name>substrate</name>
    </ligand>
</feature>
<keyword evidence="6 11" id="KW-0547">Nucleotide-binding</keyword>
<comment type="caution">
    <text evidence="12">The sequence shown here is derived from an EMBL/GenBank/DDBJ whole genome shotgun (WGS) entry which is preliminary data.</text>
</comment>
<dbReference type="Pfam" id="PF01202">
    <property type="entry name" value="SKI"/>
    <property type="match status" value="1"/>
</dbReference>
<dbReference type="InterPro" id="IPR031322">
    <property type="entry name" value="Shikimate/glucono_kinase"/>
</dbReference>